<evidence type="ECO:0000256" key="1">
    <source>
        <dbReference type="ARBA" id="ARBA00023125"/>
    </source>
</evidence>
<dbReference type="InterPro" id="IPR047057">
    <property type="entry name" value="MerR_fam"/>
</dbReference>
<dbReference type="Proteomes" id="UP000186104">
    <property type="component" value="Chromosome"/>
</dbReference>
<dbReference type="KEGG" id="dtm:BJL86_2724"/>
<evidence type="ECO:0000313" key="4">
    <source>
        <dbReference type="Proteomes" id="UP000186104"/>
    </source>
</evidence>
<dbReference type="Pfam" id="PF13411">
    <property type="entry name" value="MerR_1"/>
    <property type="match status" value="1"/>
</dbReference>
<dbReference type="GO" id="GO:0003700">
    <property type="term" value="F:DNA-binding transcription factor activity"/>
    <property type="evidence" value="ECO:0007669"/>
    <property type="project" value="InterPro"/>
</dbReference>
<accession>A0A173LP96</accession>
<dbReference type="PROSITE" id="PS50937">
    <property type="entry name" value="HTH_MERR_2"/>
    <property type="match status" value="1"/>
</dbReference>
<dbReference type="AlphaFoldDB" id="A0A173LP96"/>
<dbReference type="PANTHER" id="PTHR30204:SF93">
    <property type="entry name" value="HTH MERR-TYPE DOMAIN-CONTAINING PROTEIN"/>
    <property type="match status" value="1"/>
</dbReference>
<organism evidence="3 4">
    <name type="scientific">Dietzia timorensis</name>
    <dbReference type="NCBI Taxonomy" id="499555"/>
    <lineage>
        <taxon>Bacteria</taxon>
        <taxon>Bacillati</taxon>
        <taxon>Actinomycetota</taxon>
        <taxon>Actinomycetes</taxon>
        <taxon>Mycobacteriales</taxon>
        <taxon>Dietziaceae</taxon>
        <taxon>Dietzia</taxon>
    </lineage>
</organism>
<dbReference type="Gene3D" id="1.10.1660.10">
    <property type="match status" value="1"/>
</dbReference>
<feature type="domain" description="HTH merR-type" evidence="2">
    <location>
        <begin position="9"/>
        <end position="77"/>
    </location>
</feature>
<reference evidence="3 4" key="1">
    <citation type="submission" date="2016-06" db="EMBL/GenBank/DDBJ databases">
        <title>Complete genome sequence of a saline-alkali tolerant type strain Dietzia timorensis ID05-A0528T.</title>
        <authorList>
            <person name="Wu X."/>
        </authorList>
    </citation>
    <scope>NUCLEOTIDE SEQUENCE [LARGE SCALE GENOMIC DNA]</scope>
    <source>
        <strain evidence="3 4">ID05-A0528</strain>
    </source>
</reference>
<name>A0A173LP96_9ACTN</name>
<sequence>MPRDAAPRELRIEELAELAQTSVRNIRVYQEKGLIRPPVRRGRTAWYSPEHLSRLRRITALLERGYTFATMEELFTAESLGLTVSEMIEAGSAEDMRRLPGARRAIPIDELGRAFGLELDPEFLRLAQGCGLLSFDESRGVVDIDVASVRMLSVLAELGFDIGDLGSLLERTQDMAREAVVASGELLDRVIEARADSPPYARTREDMEVIAVIGSKLLRRMCVHLVSEMLDARLHE</sequence>
<gene>
    <name evidence="3" type="ORF">BJL86_2724</name>
</gene>
<keyword evidence="1" id="KW-0238">DNA-binding</keyword>
<evidence type="ECO:0000313" key="3">
    <source>
        <dbReference type="EMBL" id="ANI93484.1"/>
    </source>
</evidence>
<evidence type="ECO:0000259" key="2">
    <source>
        <dbReference type="PROSITE" id="PS50937"/>
    </source>
</evidence>
<dbReference type="GO" id="GO:0003677">
    <property type="term" value="F:DNA binding"/>
    <property type="evidence" value="ECO:0007669"/>
    <property type="project" value="UniProtKB-KW"/>
</dbReference>
<dbReference type="SUPFAM" id="SSF46955">
    <property type="entry name" value="Putative DNA-binding domain"/>
    <property type="match status" value="1"/>
</dbReference>
<dbReference type="SMART" id="SM00422">
    <property type="entry name" value="HTH_MERR"/>
    <property type="match status" value="1"/>
</dbReference>
<dbReference type="RefSeq" id="WP_067473572.1">
    <property type="nucleotide sequence ID" value="NZ_CP015961.1"/>
</dbReference>
<proteinExistence type="predicted"/>
<keyword evidence="4" id="KW-1185">Reference proteome</keyword>
<dbReference type="InterPro" id="IPR009061">
    <property type="entry name" value="DNA-bd_dom_put_sf"/>
</dbReference>
<dbReference type="OrthoDB" id="3830374at2"/>
<protein>
    <recommendedName>
        <fullName evidence="2">HTH merR-type domain-containing protein</fullName>
    </recommendedName>
</protein>
<dbReference type="InterPro" id="IPR000551">
    <property type="entry name" value="MerR-type_HTH_dom"/>
</dbReference>
<dbReference type="EMBL" id="CP015961">
    <property type="protein sequence ID" value="ANI93484.1"/>
    <property type="molecule type" value="Genomic_DNA"/>
</dbReference>
<dbReference type="PANTHER" id="PTHR30204">
    <property type="entry name" value="REDOX-CYCLING DRUG-SENSING TRANSCRIPTIONAL ACTIVATOR SOXR"/>
    <property type="match status" value="1"/>
</dbReference>
<dbReference type="STRING" id="499555.BJL86_2724"/>